<proteinExistence type="inferred from homology"/>
<evidence type="ECO:0000256" key="6">
    <source>
        <dbReference type="ARBA" id="ARBA00022989"/>
    </source>
</evidence>
<dbReference type="Gene3D" id="1.20.1250.20">
    <property type="entry name" value="MFS general substrate transporter like domains"/>
    <property type="match status" value="2"/>
</dbReference>
<evidence type="ECO:0000256" key="7">
    <source>
        <dbReference type="ARBA" id="ARBA00023136"/>
    </source>
</evidence>
<dbReference type="PROSITE" id="PS50850">
    <property type="entry name" value="MFS"/>
    <property type="match status" value="1"/>
</dbReference>
<evidence type="ECO:0000256" key="3">
    <source>
        <dbReference type="ARBA" id="ARBA00022475"/>
    </source>
</evidence>
<feature type="transmembrane region" description="Helical" evidence="9">
    <location>
        <begin position="177"/>
        <end position="197"/>
    </location>
</feature>
<dbReference type="GO" id="GO:0005886">
    <property type="term" value="C:plasma membrane"/>
    <property type="evidence" value="ECO:0007669"/>
    <property type="project" value="UniProtKB-SubCell"/>
</dbReference>
<dbReference type="SUPFAM" id="SSF103473">
    <property type="entry name" value="MFS general substrate transporter"/>
    <property type="match status" value="1"/>
</dbReference>
<dbReference type="Proteomes" id="UP000315167">
    <property type="component" value="Unassembled WGS sequence"/>
</dbReference>
<evidence type="ECO:0000256" key="4">
    <source>
        <dbReference type="ARBA" id="ARBA00022692"/>
    </source>
</evidence>
<dbReference type="RefSeq" id="WP_144899283.1">
    <property type="nucleotide sequence ID" value="NZ_VLKN01000004.1"/>
</dbReference>
<dbReference type="PANTHER" id="PTHR23517:SF15">
    <property type="entry name" value="PROTON-DEPENDENT OLIGOPEPTIDE FAMILY TRANSPORT PROTEIN"/>
    <property type="match status" value="1"/>
</dbReference>
<dbReference type="OrthoDB" id="9772725at2"/>
<dbReference type="InterPro" id="IPR050171">
    <property type="entry name" value="MFS_Transporters"/>
</dbReference>
<keyword evidence="5" id="KW-0653">Protein transport</keyword>
<feature type="transmembrane region" description="Helical" evidence="9">
    <location>
        <begin position="401"/>
        <end position="420"/>
    </location>
</feature>
<dbReference type="PANTHER" id="PTHR23517">
    <property type="entry name" value="RESISTANCE PROTEIN MDTM, PUTATIVE-RELATED-RELATED"/>
    <property type="match status" value="1"/>
</dbReference>
<feature type="transmembrane region" description="Helical" evidence="9">
    <location>
        <begin position="112"/>
        <end position="130"/>
    </location>
</feature>
<keyword evidence="12" id="KW-1185">Reference proteome</keyword>
<dbReference type="InterPro" id="IPR036259">
    <property type="entry name" value="MFS_trans_sf"/>
</dbReference>
<keyword evidence="4 8" id="KW-0812">Transmembrane</keyword>
<feature type="transmembrane region" description="Helical" evidence="9">
    <location>
        <begin position="225"/>
        <end position="243"/>
    </location>
</feature>
<evidence type="ECO:0000256" key="9">
    <source>
        <dbReference type="SAM" id="Phobius"/>
    </source>
</evidence>
<sequence length="438" mass="47225">MSDVTAAGPDALHEKAWFGQPRGLTILFLTQMWEIFSYYGMRTLLVYYMTKQLLFAQEKSSLIYGTYTAMAYFTPILGGVIADRWLGKRRAVVIGASVMAVGHFMMAFEPLFFVALATIALGNGLFLPSLPSQINDLYRPGDARRGRAYNVYYVGINVGGFLAPLVCGTLGELYGWHYGFGAAGVGMFIGLLIYLVGQRYLPAEPAKKNPAASIGETSGHRTSRVWLLLLGVGIAVTIFRGAYEQIGNTLPLWTDVGVDRVVGTFSIPMTWFLSLNPLLVIAMTPLLLAHWRRRADTGRDLPPARKMAMGALIVAAAYLLLAGVAALSGSGGASWLWLVAFFVVLTFGELYILPTGLGLFARLAPPRLGATTVASWFLAVFSGSLLAGIVGTLWSRIDPPAFFSLLAVLAVLAAVGLRLLERPLTAAAAASDITQGER</sequence>
<comment type="subcellular location">
    <subcellularLocation>
        <location evidence="1">Cell membrane</location>
        <topology evidence="1">Multi-pass membrane protein</topology>
    </subcellularLocation>
    <subcellularLocation>
        <location evidence="8">Membrane</location>
        <topology evidence="8">Multi-pass membrane protein</topology>
    </subcellularLocation>
</comment>
<protein>
    <submittedName>
        <fullName evidence="11">POT family proton-dependent oligopeptide transporter</fullName>
    </submittedName>
</protein>
<organism evidence="11 12">
    <name type="scientific">Luteimonas cucumeris</name>
    <dbReference type="NCBI Taxonomy" id="985012"/>
    <lineage>
        <taxon>Bacteria</taxon>
        <taxon>Pseudomonadati</taxon>
        <taxon>Pseudomonadota</taxon>
        <taxon>Gammaproteobacteria</taxon>
        <taxon>Lysobacterales</taxon>
        <taxon>Lysobacteraceae</taxon>
        <taxon>Luteimonas</taxon>
    </lineage>
</organism>
<keyword evidence="5" id="KW-0571">Peptide transport</keyword>
<feature type="transmembrane region" description="Helical" evidence="9">
    <location>
        <begin position="151"/>
        <end position="171"/>
    </location>
</feature>
<feature type="transmembrane region" description="Helical" evidence="9">
    <location>
        <begin position="23"/>
        <end position="41"/>
    </location>
</feature>
<evidence type="ECO:0000259" key="10">
    <source>
        <dbReference type="PROSITE" id="PS50850"/>
    </source>
</evidence>
<dbReference type="EMBL" id="VLKN01000004">
    <property type="protein sequence ID" value="TWI02676.1"/>
    <property type="molecule type" value="Genomic_DNA"/>
</dbReference>
<feature type="domain" description="Major facilitator superfamily (MFS) profile" evidence="10">
    <location>
        <begin position="23"/>
        <end position="425"/>
    </location>
</feature>
<dbReference type="InterPro" id="IPR000109">
    <property type="entry name" value="POT_fam"/>
</dbReference>
<reference evidence="11 12" key="1">
    <citation type="journal article" date="2015" name="Stand. Genomic Sci.">
        <title>Genomic Encyclopedia of Bacterial and Archaeal Type Strains, Phase III: the genomes of soil and plant-associated and newly described type strains.</title>
        <authorList>
            <person name="Whitman W.B."/>
            <person name="Woyke T."/>
            <person name="Klenk H.P."/>
            <person name="Zhou Y."/>
            <person name="Lilburn T.G."/>
            <person name="Beck B.J."/>
            <person name="De Vos P."/>
            <person name="Vandamme P."/>
            <person name="Eisen J.A."/>
            <person name="Garrity G."/>
            <person name="Hugenholtz P."/>
            <person name="Kyrpides N.C."/>
        </authorList>
    </citation>
    <scope>NUCLEOTIDE SEQUENCE [LARGE SCALE GENOMIC DNA]</scope>
    <source>
        <strain evidence="11 12">CGMCC 1.10821</strain>
    </source>
</reference>
<feature type="transmembrane region" description="Helical" evidence="9">
    <location>
        <begin position="335"/>
        <end position="361"/>
    </location>
</feature>
<evidence type="ECO:0000256" key="8">
    <source>
        <dbReference type="RuleBase" id="RU003755"/>
    </source>
</evidence>
<dbReference type="AlphaFoldDB" id="A0A562L591"/>
<dbReference type="NCBIfam" id="TIGR00924">
    <property type="entry name" value="yjdL_sub1_fam"/>
    <property type="match status" value="1"/>
</dbReference>
<feature type="transmembrane region" description="Helical" evidence="9">
    <location>
        <begin position="309"/>
        <end position="329"/>
    </location>
</feature>
<dbReference type="CDD" id="cd17346">
    <property type="entry name" value="MFS_DtpA_like"/>
    <property type="match status" value="1"/>
</dbReference>
<dbReference type="InterPro" id="IPR018456">
    <property type="entry name" value="PTR2_symporter_CS"/>
</dbReference>
<evidence type="ECO:0000256" key="1">
    <source>
        <dbReference type="ARBA" id="ARBA00004651"/>
    </source>
</evidence>
<dbReference type="PROSITE" id="PS01022">
    <property type="entry name" value="PTR2_1"/>
    <property type="match status" value="1"/>
</dbReference>
<dbReference type="Pfam" id="PF00854">
    <property type="entry name" value="PTR2"/>
    <property type="match status" value="2"/>
</dbReference>
<feature type="transmembrane region" description="Helical" evidence="9">
    <location>
        <begin position="61"/>
        <end position="82"/>
    </location>
</feature>
<comment type="similarity">
    <text evidence="8">Belongs to the major facilitator superfamily. Proton-dependent oligopeptide transporter (POT/PTR) (TC 2.A.17) family.</text>
</comment>
<keyword evidence="7 9" id="KW-0472">Membrane</keyword>
<dbReference type="GO" id="GO:0006857">
    <property type="term" value="P:oligopeptide transport"/>
    <property type="evidence" value="ECO:0007669"/>
    <property type="project" value="InterPro"/>
</dbReference>
<keyword evidence="6 9" id="KW-1133">Transmembrane helix</keyword>
<keyword evidence="3" id="KW-1003">Cell membrane</keyword>
<keyword evidence="2 8" id="KW-0813">Transport</keyword>
<feature type="transmembrane region" description="Helical" evidence="9">
    <location>
        <begin position="263"/>
        <end position="288"/>
    </location>
</feature>
<accession>A0A562L591</accession>
<evidence type="ECO:0000313" key="11">
    <source>
        <dbReference type="EMBL" id="TWI02676.1"/>
    </source>
</evidence>
<feature type="transmembrane region" description="Helical" evidence="9">
    <location>
        <begin position="373"/>
        <end position="395"/>
    </location>
</feature>
<evidence type="ECO:0000256" key="5">
    <source>
        <dbReference type="ARBA" id="ARBA00022856"/>
    </source>
</evidence>
<dbReference type="InterPro" id="IPR005279">
    <property type="entry name" value="Dipep/tripep_permease"/>
</dbReference>
<dbReference type="PROSITE" id="PS01023">
    <property type="entry name" value="PTR2_2"/>
    <property type="match status" value="1"/>
</dbReference>
<evidence type="ECO:0000313" key="12">
    <source>
        <dbReference type="Proteomes" id="UP000315167"/>
    </source>
</evidence>
<name>A0A562L591_9GAMM</name>
<dbReference type="GO" id="GO:1904680">
    <property type="term" value="F:peptide transmembrane transporter activity"/>
    <property type="evidence" value="ECO:0007669"/>
    <property type="project" value="InterPro"/>
</dbReference>
<evidence type="ECO:0000256" key="2">
    <source>
        <dbReference type="ARBA" id="ARBA00022448"/>
    </source>
</evidence>
<dbReference type="InterPro" id="IPR020846">
    <property type="entry name" value="MFS_dom"/>
</dbReference>
<gene>
    <name evidence="11" type="ORF">IP90_01773</name>
</gene>
<comment type="caution">
    <text evidence="11">The sequence shown here is derived from an EMBL/GenBank/DDBJ whole genome shotgun (WGS) entry which is preliminary data.</text>
</comment>